<reference evidence="3 4" key="1">
    <citation type="submission" date="2020-08" db="EMBL/GenBank/DDBJ databases">
        <title>Genomic Encyclopedia of Type Strains, Phase IV (KMG-IV): sequencing the most valuable type-strain genomes for metagenomic binning, comparative biology and taxonomic classification.</title>
        <authorList>
            <person name="Goeker M."/>
        </authorList>
    </citation>
    <scope>NUCLEOTIDE SEQUENCE [LARGE SCALE GENOMIC DNA]</scope>
    <source>
        <strain evidence="3 4">DSM 102850</strain>
    </source>
</reference>
<evidence type="ECO:0000256" key="2">
    <source>
        <dbReference type="SAM" id="SignalP"/>
    </source>
</evidence>
<keyword evidence="2" id="KW-0732">Signal</keyword>
<proteinExistence type="predicted"/>
<evidence type="ECO:0000313" key="3">
    <source>
        <dbReference type="EMBL" id="MBB4659400.1"/>
    </source>
</evidence>
<feature type="chain" id="PRO_5032966462" description="DUF305 domain-containing protein" evidence="2">
    <location>
        <begin position="24"/>
        <end position="278"/>
    </location>
</feature>
<sequence>MTKTTKRWTTLGLGTALLGTGLAACGQAPDTAPPASTEQAASHDGHDVGAAAATDGSDPAPATAFAGMGEGEGEGEGEGGGAGHEIGALPLPDRLAFMSGHVAAGLALYRADEPQMAARHLLHPISETHAAERAGLDALGFEPALFEEVSASLEAGRPAAEVEAELAAAEENLAMVAGKAGGEPTEIIRFLMETLAEEYQVAITDGVVSDPGEYQDAYGFAVVARERARSLAQASPELIEALDALIAMWPEGPVPVDEPTPIGRVLAQASTVAFALPG</sequence>
<accession>A0A840I5W0</accession>
<feature type="signal peptide" evidence="2">
    <location>
        <begin position="1"/>
        <end position="23"/>
    </location>
</feature>
<gene>
    <name evidence="3" type="ORF">GGQ59_001937</name>
</gene>
<evidence type="ECO:0000256" key="1">
    <source>
        <dbReference type="SAM" id="MobiDB-lite"/>
    </source>
</evidence>
<evidence type="ECO:0000313" key="4">
    <source>
        <dbReference type="Proteomes" id="UP000563524"/>
    </source>
</evidence>
<keyword evidence="4" id="KW-1185">Reference proteome</keyword>
<organism evidence="3 4">
    <name type="scientific">Parvularcula dongshanensis</name>
    <dbReference type="NCBI Taxonomy" id="1173995"/>
    <lineage>
        <taxon>Bacteria</taxon>
        <taxon>Pseudomonadati</taxon>
        <taxon>Pseudomonadota</taxon>
        <taxon>Alphaproteobacteria</taxon>
        <taxon>Parvularculales</taxon>
        <taxon>Parvularculaceae</taxon>
        <taxon>Parvularcula</taxon>
    </lineage>
</organism>
<comment type="caution">
    <text evidence="3">The sequence shown here is derived from an EMBL/GenBank/DDBJ whole genome shotgun (WGS) entry which is preliminary data.</text>
</comment>
<name>A0A840I5W0_9PROT</name>
<evidence type="ECO:0008006" key="5">
    <source>
        <dbReference type="Google" id="ProtNLM"/>
    </source>
</evidence>
<dbReference type="RefSeq" id="WP_183817977.1">
    <property type="nucleotide sequence ID" value="NZ_JACHOB010000004.1"/>
</dbReference>
<dbReference type="EMBL" id="JACHOB010000004">
    <property type="protein sequence ID" value="MBB4659400.1"/>
    <property type="molecule type" value="Genomic_DNA"/>
</dbReference>
<dbReference type="AlphaFoldDB" id="A0A840I5W0"/>
<dbReference type="Proteomes" id="UP000563524">
    <property type="component" value="Unassembled WGS sequence"/>
</dbReference>
<dbReference type="PROSITE" id="PS51257">
    <property type="entry name" value="PROKAR_LIPOPROTEIN"/>
    <property type="match status" value="1"/>
</dbReference>
<feature type="region of interest" description="Disordered" evidence="1">
    <location>
        <begin position="27"/>
        <end position="87"/>
    </location>
</feature>
<protein>
    <recommendedName>
        <fullName evidence="5">DUF305 domain-containing protein</fullName>
    </recommendedName>
</protein>